<dbReference type="AlphaFoldDB" id="A0A4U0FCY8"/>
<protein>
    <submittedName>
        <fullName evidence="1">YheC/YheD family protein</fullName>
    </submittedName>
</protein>
<dbReference type="SUPFAM" id="SSF56059">
    <property type="entry name" value="Glutathione synthetase ATP-binding domain-like"/>
    <property type="match status" value="1"/>
</dbReference>
<dbReference type="OrthoDB" id="7869153at2"/>
<gene>
    <name evidence="1" type="ORF">E5161_07015</name>
</gene>
<proteinExistence type="predicted"/>
<comment type="caution">
    <text evidence="1">The sequence shown here is derived from an EMBL/GenBank/DDBJ whole genome shotgun (WGS) entry which is preliminary data.</text>
</comment>
<keyword evidence="2" id="KW-1185">Reference proteome</keyword>
<name>A0A4U0FCY8_9BACL</name>
<sequence>MKLGMGIKEVQVKRPIVGVFVSRAVIQKLKKQLNDFRSYIRIKQLADASQEAEVTIYYFSARAVDLEGETVKGIYWDTEHQKWKSKRYPLPDVLYDRRGAGRTRKARERALQVRAFLDEKKVQKINSVSYFNKWDVYEHLSRAPETSRYIPDTRFYERRKDLRSFLGKHDQVYLKAVRGGRGKQVVRVVELEDKTYEICHFVDQIYVGKAESIAELNSEVRSFFDGRPFVMQKAIDLLQIENSNVDFRAELQRNGKGRLEILGVSARVGQQKAPITIHSSAFPFESFLRQYQLIPEHEIPSLTKKVRHFLRTAYHALEDIYGTFGEIGIDFGIDKNGDIWFIEPNAKSAKVSFQKAYDSAAFQRAFLNPLEFAKYLYDKERKKRRHSR</sequence>
<accession>A0A4U0FCY8</accession>
<reference evidence="1 2" key="1">
    <citation type="submission" date="2019-04" db="EMBL/GenBank/DDBJ databases">
        <title>Cohnella sp. nov., isolated from soil.</title>
        <authorList>
            <person name="Kim W."/>
        </authorList>
    </citation>
    <scope>NUCLEOTIDE SEQUENCE [LARGE SCALE GENOMIC DNA]</scope>
    <source>
        <strain evidence="1 2">CAU 1483</strain>
    </source>
</reference>
<dbReference type="Proteomes" id="UP000309673">
    <property type="component" value="Unassembled WGS sequence"/>
</dbReference>
<evidence type="ECO:0000313" key="2">
    <source>
        <dbReference type="Proteomes" id="UP000309673"/>
    </source>
</evidence>
<dbReference type="EMBL" id="SUPK01000003">
    <property type="protein sequence ID" value="TJY42597.1"/>
    <property type="molecule type" value="Genomic_DNA"/>
</dbReference>
<evidence type="ECO:0000313" key="1">
    <source>
        <dbReference type="EMBL" id="TJY42597.1"/>
    </source>
</evidence>
<dbReference type="Pfam" id="PF14398">
    <property type="entry name" value="ATPgrasp_YheCD"/>
    <property type="match status" value="1"/>
</dbReference>
<dbReference type="InterPro" id="IPR026838">
    <property type="entry name" value="YheC/D"/>
</dbReference>
<organism evidence="1 2">
    <name type="scientific">Cohnella pontilimi</name>
    <dbReference type="NCBI Taxonomy" id="2564100"/>
    <lineage>
        <taxon>Bacteria</taxon>
        <taxon>Bacillati</taxon>
        <taxon>Bacillota</taxon>
        <taxon>Bacilli</taxon>
        <taxon>Bacillales</taxon>
        <taxon>Paenibacillaceae</taxon>
        <taxon>Cohnella</taxon>
    </lineage>
</organism>